<dbReference type="AlphaFoldDB" id="A0A3B0XY18"/>
<gene>
    <name evidence="1" type="ORF">MNBD_GAMMA11-299</name>
</gene>
<sequence length="144" mass="16770">MENILRCLILKQQLKISYEQLSFHLSDSMSYRSFTRLAAHINPSKSTLQSTIRRIKPQTLENVHNVLSQHFFKQGESKGKQRWILSVEHYRGLTLKIVDQTTRRVILKEKVPSSEKTVSLFEPHTDIIVKGARDIQYGHKLNLT</sequence>
<evidence type="ECO:0000313" key="1">
    <source>
        <dbReference type="EMBL" id="VAW61134.1"/>
    </source>
</evidence>
<reference evidence="1" key="1">
    <citation type="submission" date="2018-06" db="EMBL/GenBank/DDBJ databases">
        <authorList>
            <person name="Zhirakovskaya E."/>
        </authorList>
    </citation>
    <scope>NUCLEOTIDE SEQUENCE</scope>
</reference>
<name>A0A3B0XY18_9ZZZZ</name>
<dbReference type="EMBL" id="UOFG01000139">
    <property type="protein sequence ID" value="VAW61134.1"/>
    <property type="molecule type" value="Genomic_DNA"/>
</dbReference>
<protein>
    <submittedName>
        <fullName evidence="1">Uncharacterized protein</fullName>
    </submittedName>
</protein>
<accession>A0A3B0XY18</accession>
<proteinExistence type="predicted"/>
<organism evidence="1">
    <name type="scientific">hydrothermal vent metagenome</name>
    <dbReference type="NCBI Taxonomy" id="652676"/>
    <lineage>
        <taxon>unclassified sequences</taxon>
        <taxon>metagenomes</taxon>
        <taxon>ecological metagenomes</taxon>
    </lineage>
</organism>